<keyword evidence="3" id="KW-1185">Reference proteome</keyword>
<reference evidence="3" key="2">
    <citation type="submission" date="2015-01" db="EMBL/GenBank/DDBJ databases">
        <title>Evolutionary Origins and Diversification of the Mycorrhizal Mutualists.</title>
        <authorList>
            <consortium name="DOE Joint Genome Institute"/>
            <consortium name="Mycorrhizal Genomics Consortium"/>
            <person name="Kohler A."/>
            <person name="Kuo A."/>
            <person name="Nagy L.G."/>
            <person name="Floudas D."/>
            <person name="Copeland A."/>
            <person name="Barry K.W."/>
            <person name="Cichocki N."/>
            <person name="Veneault-Fourrey C."/>
            <person name="LaButti K."/>
            <person name="Lindquist E.A."/>
            <person name="Lipzen A."/>
            <person name="Lundell T."/>
            <person name="Morin E."/>
            <person name="Murat C."/>
            <person name="Riley R."/>
            <person name="Ohm R."/>
            <person name="Sun H."/>
            <person name="Tunlid A."/>
            <person name="Henrissat B."/>
            <person name="Grigoriev I.V."/>
            <person name="Hibbett D.S."/>
            <person name="Martin F."/>
        </authorList>
    </citation>
    <scope>NUCLEOTIDE SEQUENCE [LARGE SCALE GENOMIC DNA]</scope>
    <source>
        <strain evidence="3">F 1598</strain>
    </source>
</reference>
<feature type="region of interest" description="Disordered" evidence="1">
    <location>
        <begin position="75"/>
        <end position="95"/>
    </location>
</feature>
<dbReference type="EMBL" id="KN832970">
    <property type="protein sequence ID" value="KIM92209.1"/>
    <property type="molecule type" value="Genomic_DNA"/>
</dbReference>
<dbReference type="InParanoid" id="A0A0C3GKV3"/>
<dbReference type="AlphaFoldDB" id="A0A0C3GKV3"/>
<evidence type="ECO:0000313" key="3">
    <source>
        <dbReference type="Proteomes" id="UP000054166"/>
    </source>
</evidence>
<evidence type="ECO:0000313" key="2">
    <source>
        <dbReference type="EMBL" id="KIM92209.1"/>
    </source>
</evidence>
<name>A0A0C3GKV3_PILCF</name>
<gene>
    <name evidence="2" type="ORF">PILCRDRAFT_810229</name>
</gene>
<evidence type="ECO:0000256" key="1">
    <source>
        <dbReference type="SAM" id="MobiDB-lite"/>
    </source>
</evidence>
<sequence>MMSSIAIPTETKRKSTGPSTNSHEKRSSCRNPSCSPGLRTAAAKRGRTERTAAINRISTNALPQGLAAFRINSPPKVLADDSDSYHRTPRGNGRC</sequence>
<dbReference type="Proteomes" id="UP000054166">
    <property type="component" value="Unassembled WGS sequence"/>
</dbReference>
<protein>
    <submittedName>
        <fullName evidence="2">Uncharacterized protein</fullName>
    </submittedName>
</protein>
<feature type="region of interest" description="Disordered" evidence="1">
    <location>
        <begin position="1"/>
        <end position="50"/>
    </location>
</feature>
<accession>A0A0C3GKV3</accession>
<proteinExistence type="predicted"/>
<organism evidence="2 3">
    <name type="scientific">Piloderma croceum (strain F 1598)</name>
    <dbReference type="NCBI Taxonomy" id="765440"/>
    <lineage>
        <taxon>Eukaryota</taxon>
        <taxon>Fungi</taxon>
        <taxon>Dikarya</taxon>
        <taxon>Basidiomycota</taxon>
        <taxon>Agaricomycotina</taxon>
        <taxon>Agaricomycetes</taxon>
        <taxon>Agaricomycetidae</taxon>
        <taxon>Atheliales</taxon>
        <taxon>Atheliaceae</taxon>
        <taxon>Piloderma</taxon>
    </lineage>
</organism>
<dbReference type="HOGENOM" id="CLU_2373523_0_0_1"/>
<reference evidence="2 3" key="1">
    <citation type="submission" date="2014-04" db="EMBL/GenBank/DDBJ databases">
        <authorList>
            <consortium name="DOE Joint Genome Institute"/>
            <person name="Kuo A."/>
            <person name="Tarkka M."/>
            <person name="Buscot F."/>
            <person name="Kohler A."/>
            <person name="Nagy L.G."/>
            <person name="Floudas D."/>
            <person name="Copeland A."/>
            <person name="Barry K.W."/>
            <person name="Cichocki N."/>
            <person name="Veneault-Fourrey C."/>
            <person name="LaButti K."/>
            <person name="Lindquist E.A."/>
            <person name="Lipzen A."/>
            <person name="Lundell T."/>
            <person name="Morin E."/>
            <person name="Murat C."/>
            <person name="Sun H."/>
            <person name="Tunlid A."/>
            <person name="Henrissat B."/>
            <person name="Grigoriev I.V."/>
            <person name="Hibbett D.S."/>
            <person name="Martin F."/>
            <person name="Nordberg H.P."/>
            <person name="Cantor M.N."/>
            <person name="Hua S.X."/>
        </authorList>
    </citation>
    <scope>NUCLEOTIDE SEQUENCE [LARGE SCALE GENOMIC DNA]</scope>
    <source>
        <strain evidence="2 3">F 1598</strain>
    </source>
</reference>